<name>A0A392SG04_9FABA</name>
<protein>
    <submittedName>
        <fullName evidence="1">Uncharacterized protein</fullName>
    </submittedName>
</protein>
<reference evidence="1 2" key="1">
    <citation type="journal article" date="2018" name="Front. Plant Sci.">
        <title>Red Clover (Trifolium pratense) and Zigzag Clover (T. medium) - A Picture of Genomic Similarities and Differences.</title>
        <authorList>
            <person name="Dluhosova J."/>
            <person name="Istvanek J."/>
            <person name="Nedelnik J."/>
            <person name="Repkova J."/>
        </authorList>
    </citation>
    <scope>NUCLEOTIDE SEQUENCE [LARGE SCALE GENOMIC DNA]</scope>
    <source>
        <strain evidence="2">cv. 10/8</strain>
        <tissue evidence="1">Leaf</tissue>
    </source>
</reference>
<proteinExistence type="predicted"/>
<organism evidence="1 2">
    <name type="scientific">Trifolium medium</name>
    <dbReference type="NCBI Taxonomy" id="97028"/>
    <lineage>
        <taxon>Eukaryota</taxon>
        <taxon>Viridiplantae</taxon>
        <taxon>Streptophyta</taxon>
        <taxon>Embryophyta</taxon>
        <taxon>Tracheophyta</taxon>
        <taxon>Spermatophyta</taxon>
        <taxon>Magnoliopsida</taxon>
        <taxon>eudicotyledons</taxon>
        <taxon>Gunneridae</taxon>
        <taxon>Pentapetalae</taxon>
        <taxon>rosids</taxon>
        <taxon>fabids</taxon>
        <taxon>Fabales</taxon>
        <taxon>Fabaceae</taxon>
        <taxon>Papilionoideae</taxon>
        <taxon>50 kb inversion clade</taxon>
        <taxon>NPAAA clade</taxon>
        <taxon>Hologalegina</taxon>
        <taxon>IRL clade</taxon>
        <taxon>Trifolieae</taxon>
        <taxon>Trifolium</taxon>
    </lineage>
</organism>
<evidence type="ECO:0000313" key="1">
    <source>
        <dbReference type="EMBL" id="MCI47818.1"/>
    </source>
</evidence>
<comment type="caution">
    <text evidence="1">The sequence shown here is derived from an EMBL/GenBank/DDBJ whole genome shotgun (WGS) entry which is preliminary data.</text>
</comment>
<feature type="non-terminal residue" evidence="1">
    <location>
        <position position="1"/>
    </location>
</feature>
<keyword evidence="2" id="KW-1185">Reference proteome</keyword>
<evidence type="ECO:0000313" key="2">
    <source>
        <dbReference type="Proteomes" id="UP000265520"/>
    </source>
</evidence>
<sequence length="47" mass="5363">NCGIPFEKFQHVSVKYLPSKPKLVFFLFELKGFLSVSSCRNICAIAR</sequence>
<dbReference type="EMBL" id="LXQA010377428">
    <property type="protein sequence ID" value="MCI47818.1"/>
    <property type="molecule type" value="Genomic_DNA"/>
</dbReference>
<accession>A0A392SG04</accession>
<dbReference type="AlphaFoldDB" id="A0A392SG04"/>
<dbReference type="Proteomes" id="UP000265520">
    <property type="component" value="Unassembled WGS sequence"/>
</dbReference>